<dbReference type="NCBIfam" id="TIGR01641">
    <property type="entry name" value="phageSPP1_gp7"/>
    <property type="match status" value="1"/>
</dbReference>
<comment type="caution">
    <text evidence="2">The sequence shown here is derived from an EMBL/GenBank/DDBJ whole genome shotgun (WGS) entry which is preliminary data.</text>
</comment>
<accession>A0ABQ2NQI8</accession>
<evidence type="ECO:0000313" key="2">
    <source>
        <dbReference type="EMBL" id="GGP07297.1"/>
    </source>
</evidence>
<organism evidence="2 3">
    <name type="scientific">Oceanobacillus neutriphilus</name>
    <dbReference type="NCBI Taxonomy" id="531815"/>
    <lineage>
        <taxon>Bacteria</taxon>
        <taxon>Bacillati</taxon>
        <taxon>Bacillota</taxon>
        <taxon>Bacilli</taxon>
        <taxon>Bacillales</taxon>
        <taxon>Bacillaceae</taxon>
        <taxon>Oceanobacillus</taxon>
    </lineage>
</organism>
<evidence type="ECO:0000313" key="3">
    <source>
        <dbReference type="Proteomes" id="UP000641206"/>
    </source>
</evidence>
<dbReference type="InterPro" id="IPR006528">
    <property type="entry name" value="Phage_head_morphogenesis_dom"/>
</dbReference>
<reference evidence="3" key="1">
    <citation type="journal article" date="2019" name="Int. J. Syst. Evol. Microbiol.">
        <title>The Global Catalogue of Microorganisms (GCM) 10K type strain sequencing project: providing services to taxonomists for standard genome sequencing and annotation.</title>
        <authorList>
            <consortium name="The Broad Institute Genomics Platform"/>
            <consortium name="The Broad Institute Genome Sequencing Center for Infectious Disease"/>
            <person name="Wu L."/>
            <person name="Ma J."/>
        </authorList>
    </citation>
    <scope>NUCLEOTIDE SEQUENCE [LARGE SCALE GENOMIC DNA]</scope>
    <source>
        <strain evidence="3">CGMCC 1.7693</strain>
    </source>
</reference>
<keyword evidence="3" id="KW-1185">Reference proteome</keyword>
<sequence>MAKSRSYWEKRHGQWISNQDKMDAAASAKLAKDYARTSRELEKEISSYFQRYGKDNVIEFRVMLQDMDEEDRNLLFQDMEAFAEKYPEHAGLLPVRESIYKLNRLEGLHYSTQIKLLELGALEHAEFEKHLRKTYGKRYEQMLKELGIGNSFLSINDEVVRDTIYTKWVNDENFSDRIWKNKEKLVNHLQTRVRDGLIRGDNYAKMSKEVQDRFNVGANDARRLIWTESSFVYNQSHVHAYVSAGSERYRLSALIDSRTSDICREFDKRAQKGETFRFDEIIVGVNFPPFHTWCRTTFIGELDD</sequence>
<evidence type="ECO:0000259" key="1">
    <source>
        <dbReference type="Pfam" id="PF04233"/>
    </source>
</evidence>
<gene>
    <name evidence="2" type="ORF">GCM10011346_02720</name>
</gene>
<dbReference type="RefSeq" id="WP_188732752.1">
    <property type="nucleotide sequence ID" value="NZ_BMLW01000001.1"/>
</dbReference>
<feature type="domain" description="Phage head morphogenesis" evidence="1">
    <location>
        <begin position="187"/>
        <end position="299"/>
    </location>
</feature>
<dbReference type="Pfam" id="PF04233">
    <property type="entry name" value="Phage_Mu_F"/>
    <property type="match status" value="1"/>
</dbReference>
<protein>
    <recommendedName>
        <fullName evidence="1">Phage head morphogenesis domain-containing protein</fullName>
    </recommendedName>
</protein>
<name>A0ABQ2NQI8_9BACI</name>
<dbReference type="Proteomes" id="UP000641206">
    <property type="component" value="Unassembled WGS sequence"/>
</dbReference>
<proteinExistence type="predicted"/>
<dbReference type="EMBL" id="BMLW01000001">
    <property type="protein sequence ID" value="GGP07297.1"/>
    <property type="molecule type" value="Genomic_DNA"/>
</dbReference>